<dbReference type="Gene3D" id="3.40.50.720">
    <property type="entry name" value="NAD(P)-binding Rossmann-like Domain"/>
    <property type="match status" value="1"/>
</dbReference>
<dbReference type="SMART" id="SM00829">
    <property type="entry name" value="PKS_ER"/>
    <property type="match status" value="1"/>
</dbReference>
<keyword evidence="3" id="KW-1185">Reference proteome</keyword>
<dbReference type="RefSeq" id="WP_346104103.1">
    <property type="nucleotide sequence ID" value="NZ_BAAAMU010000013.1"/>
</dbReference>
<dbReference type="PANTHER" id="PTHR44013">
    <property type="entry name" value="ZINC-TYPE ALCOHOL DEHYDROGENASE-LIKE PROTEIN C16A3.02C"/>
    <property type="match status" value="1"/>
</dbReference>
<proteinExistence type="predicted"/>
<dbReference type="InterPro" id="IPR052733">
    <property type="entry name" value="Chloroplast_QOR"/>
</dbReference>
<dbReference type="PANTHER" id="PTHR44013:SF1">
    <property type="entry name" value="ZINC-TYPE ALCOHOL DEHYDROGENASE-LIKE PROTEIN C16A3.02C"/>
    <property type="match status" value="1"/>
</dbReference>
<dbReference type="SUPFAM" id="SSF51735">
    <property type="entry name" value="NAD(P)-binding Rossmann-fold domains"/>
    <property type="match status" value="1"/>
</dbReference>
<dbReference type="EMBL" id="BAAAMU010000013">
    <property type="protein sequence ID" value="GAA1626706.1"/>
    <property type="molecule type" value="Genomic_DNA"/>
</dbReference>
<comment type="caution">
    <text evidence="2">The sequence shown here is derived from an EMBL/GenBank/DDBJ whole genome shotgun (WGS) entry which is preliminary data.</text>
</comment>
<dbReference type="CDD" id="cd05289">
    <property type="entry name" value="MDR_like_2"/>
    <property type="match status" value="1"/>
</dbReference>
<evidence type="ECO:0000313" key="3">
    <source>
        <dbReference type="Proteomes" id="UP001500064"/>
    </source>
</evidence>
<dbReference type="Pfam" id="PF13602">
    <property type="entry name" value="ADH_zinc_N_2"/>
    <property type="match status" value="1"/>
</dbReference>
<dbReference type="InterPro" id="IPR036291">
    <property type="entry name" value="NAD(P)-bd_dom_sf"/>
</dbReference>
<dbReference type="Gene3D" id="3.90.180.10">
    <property type="entry name" value="Medium-chain alcohol dehydrogenases, catalytic domain"/>
    <property type="match status" value="1"/>
</dbReference>
<dbReference type="SUPFAM" id="SSF50129">
    <property type="entry name" value="GroES-like"/>
    <property type="match status" value="1"/>
</dbReference>
<dbReference type="InterPro" id="IPR011032">
    <property type="entry name" value="GroES-like_sf"/>
</dbReference>
<sequence length="310" mass="31264">MRALISHAYGPVEELSFAEVPVPVPGPGQVLVRAEAAALNPIDAKLVTGVMRSAIPVMHPFVPGVDVTGVVTRVGEGATRFAVGEPVLAWNGVRSGALAEYVIVDSGPASARRPDGLDPQRAAALPTGALTAAALIEAAALGPGMTVLIVGAAGGLGSYAVQLATQAGARVTATGPATQSALLRGLGADMVIDHTVAEVAPQLLNLLPDGVDVVIDLANAGPRLDRSADAARAGGRLVSPLGGPPGFARDVRAVYTGTVPVPGRLDALAAQAARGTLRVVIGATYDFADARQALIDLATQHSQGKVTITF</sequence>
<organism evidence="2 3">
    <name type="scientific">Nonomuraea maheshkhaliensis</name>
    <dbReference type="NCBI Taxonomy" id="419590"/>
    <lineage>
        <taxon>Bacteria</taxon>
        <taxon>Bacillati</taxon>
        <taxon>Actinomycetota</taxon>
        <taxon>Actinomycetes</taxon>
        <taxon>Streptosporangiales</taxon>
        <taxon>Streptosporangiaceae</taxon>
        <taxon>Nonomuraea</taxon>
    </lineage>
</organism>
<dbReference type="InterPro" id="IPR013154">
    <property type="entry name" value="ADH-like_N"/>
</dbReference>
<dbReference type="Proteomes" id="UP001500064">
    <property type="component" value="Unassembled WGS sequence"/>
</dbReference>
<feature type="domain" description="Enoyl reductase (ER)" evidence="1">
    <location>
        <begin position="10"/>
        <end position="308"/>
    </location>
</feature>
<dbReference type="InterPro" id="IPR020843">
    <property type="entry name" value="ER"/>
</dbReference>
<reference evidence="2 3" key="1">
    <citation type="journal article" date="2019" name="Int. J. Syst. Evol. Microbiol.">
        <title>The Global Catalogue of Microorganisms (GCM) 10K type strain sequencing project: providing services to taxonomists for standard genome sequencing and annotation.</title>
        <authorList>
            <consortium name="The Broad Institute Genomics Platform"/>
            <consortium name="The Broad Institute Genome Sequencing Center for Infectious Disease"/>
            <person name="Wu L."/>
            <person name="Ma J."/>
        </authorList>
    </citation>
    <scope>NUCLEOTIDE SEQUENCE [LARGE SCALE GENOMIC DNA]</scope>
    <source>
        <strain evidence="2 3">JCM 13929</strain>
    </source>
</reference>
<evidence type="ECO:0000259" key="1">
    <source>
        <dbReference type="SMART" id="SM00829"/>
    </source>
</evidence>
<name>A0ABN2F1R8_9ACTN</name>
<accession>A0ABN2F1R8</accession>
<dbReference type="Pfam" id="PF08240">
    <property type="entry name" value="ADH_N"/>
    <property type="match status" value="1"/>
</dbReference>
<evidence type="ECO:0000313" key="2">
    <source>
        <dbReference type="EMBL" id="GAA1626706.1"/>
    </source>
</evidence>
<gene>
    <name evidence="2" type="ORF">GCM10009733_024300</name>
</gene>
<protein>
    <submittedName>
        <fullName evidence="2">NADP-dependent oxidoreductase</fullName>
    </submittedName>
</protein>